<keyword evidence="2 3" id="KW-0694">RNA-binding</keyword>
<dbReference type="NCBIfam" id="NF003843">
    <property type="entry name" value="PRK05422.1"/>
    <property type="match status" value="1"/>
</dbReference>
<evidence type="ECO:0000313" key="4">
    <source>
        <dbReference type="EMBL" id="SDN74755.1"/>
    </source>
</evidence>
<proteinExistence type="inferred from homology"/>
<evidence type="ECO:0000313" key="5">
    <source>
        <dbReference type="Proteomes" id="UP000199602"/>
    </source>
</evidence>
<dbReference type="Proteomes" id="UP000199602">
    <property type="component" value="Unassembled WGS sequence"/>
</dbReference>
<evidence type="ECO:0000256" key="2">
    <source>
        <dbReference type="ARBA" id="ARBA00022884"/>
    </source>
</evidence>
<dbReference type="InterPro" id="IPR000037">
    <property type="entry name" value="SsrA-bd_prot"/>
</dbReference>
<keyword evidence="5" id="KW-1185">Reference proteome</keyword>
<dbReference type="EMBL" id="FNIN01000006">
    <property type="protein sequence ID" value="SDN74755.1"/>
    <property type="molecule type" value="Genomic_DNA"/>
</dbReference>
<dbReference type="GO" id="GO:0003723">
    <property type="term" value="F:RNA binding"/>
    <property type="evidence" value="ECO:0007669"/>
    <property type="project" value="UniProtKB-UniRule"/>
</dbReference>
<dbReference type="PANTHER" id="PTHR30308:SF2">
    <property type="entry name" value="SSRA-BINDING PROTEIN"/>
    <property type="match status" value="1"/>
</dbReference>
<comment type="similarity">
    <text evidence="3">Belongs to the SmpB family.</text>
</comment>
<keyword evidence="1 3" id="KW-0963">Cytoplasm</keyword>
<dbReference type="STRING" id="206665.SAMN04488516_10641"/>
<accession>A0A1H0DXB6</accession>
<sequence>MSKKNLGMKIIGVNKRAKREYEILETFEAGLVLQGSEVKSLRLGRISFKDGYVRFHNEEAFLVGVHIAPYENAGYAQHDPERERKLLLHKREIRSLMGKVEQKGLTVIPLKVYFKNGKAKVELGLAKGKKLHDVREELKRRTIAREMAREMARFK</sequence>
<dbReference type="InterPro" id="IPR020081">
    <property type="entry name" value="SsrA-bd_prot_CS"/>
</dbReference>
<dbReference type="CDD" id="cd09294">
    <property type="entry name" value="SmpB"/>
    <property type="match status" value="1"/>
</dbReference>
<dbReference type="RefSeq" id="WP_092065422.1">
    <property type="nucleotide sequence ID" value="NZ_FNIN01000006.1"/>
</dbReference>
<dbReference type="PROSITE" id="PS01317">
    <property type="entry name" value="SSRP"/>
    <property type="match status" value="1"/>
</dbReference>
<name>A0A1H0DXB6_9BACT</name>
<dbReference type="GO" id="GO:0005829">
    <property type="term" value="C:cytosol"/>
    <property type="evidence" value="ECO:0007669"/>
    <property type="project" value="TreeGrafter"/>
</dbReference>
<comment type="subcellular location">
    <subcellularLocation>
        <location evidence="3">Cytoplasm</location>
    </subcellularLocation>
    <text evidence="3">The tmRNA-SmpB complex associates with stalled 70S ribosomes.</text>
</comment>
<dbReference type="GO" id="GO:0070929">
    <property type="term" value="P:trans-translation"/>
    <property type="evidence" value="ECO:0007669"/>
    <property type="project" value="UniProtKB-UniRule"/>
</dbReference>
<dbReference type="NCBIfam" id="TIGR00086">
    <property type="entry name" value="smpB"/>
    <property type="match status" value="1"/>
</dbReference>
<evidence type="ECO:0000256" key="1">
    <source>
        <dbReference type="ARBA" id="ARBA00022490"/>
    </source>
</evidence>
<comment type="function">
    <text evidence="3">Required for rescue of stalled ribosomes mediated by trans-translation. Binds to transfer-messenger RNA (tmRNA), required for stable association of tmRNA with ribosomes. tmRNA and SmpB together mimic tRNA shape, replacing the anticodon stem-loop with SmpB. tmRNA is encoded by the ssrA gene; the 2 termini fold to resemble tRNA(Ala) and it encodes a 'tag peptide', a short internal open reading frame. During trans-translation Ala-aminoacylated tmRNA acts like a tRNA, entering the A-site of stalled ribosomes, displacing the stalled mRNA. The ribosome then switches to translate the ORF on the tmRNA; the nascent peptide is terminated with the 'tag peptide' encoded by the tmRNA and targeted for degradation. The ribosome is freed to recommence translation, which seems to be the essential function of trans-translation.</text>
</comment>
<dbReference type="GO" id="GO:0070930">
    <property type="term" value="P:trans-translation-dependent protein tagging"/>
    <property type="evidence" value="ECO:0007669"/>
    <property type="project" value="TreeGrafter"/>
</dbReference>
<dbReference type="Gene3D" id="2.40.280.10">
    <property type="match status" value="1"/>
</dbReference>
<organism evidence="4 5">
    <name type="scientific">Desulfonauticus submarinus</name>
    <dbReference type="NCBI Taxonomy" id="206665"/>
    <lineage>
        <taxon>Bacteria</taxon>
        <taxon>Pseudomonadati</taxon>
        <taxon>Thermodesulfobacteriota</taxon>
        <taxon>Desulfovibrionia</taxon>
        <taxon>Desulfovibrionales</taxon>
        <taxon>Desulfonauticaceae</taxon>
        <taxon>Desulfonauticus</taxon>
    </lineage>
</organism>
<reference evidence="4 5" key="1">
    <citation type="submission" date="2016-10" db="EMBL/GenBank/DDBJ databases">
        <authorList>
            <person name="de Groot N.N."/>
        </authorList>
    </citation>
    <scope>NUCLEOTIDE SEQUENCE [LARGE SCALE GENOMIC DNA]</scope>
    <source>
        <strain evidence="4 5">DSM 15269</strain>
    </source>
</reference>
<dbReference type="AlphaFoldDB" id="A0A1H0DXB6"/>
<protein>
    <recommendedName>
        <fullName evidence="3">SsrA-binding protein</fullName>
    </recommendedName>
    <alternativeName>
        <fullName evidence="3">Small protein B</fullName>
    </alternativeName>
</protein>
<gene>
    <name evidence="3" type="primary">smpB</name>
    <name evidence="4" type="ORF">SAMN04488516_10641</name>
</gene>
<evidence type="ECO:0000256" key="3">
    <source>
        <dbReference type="HAMAP-Rule" id="MF_00023"/>
    </source>
</evidence>
<dbReference type="PANTHER" id="PTHR30308">
    <property type="entry name" value="TMRNA-BINDING COMPONENT OF TRANS-TRANSLATION TAGGING COMPLEX"/>
    <property type="match status" value="1"/>
</dbReference>
<dbReference type="OrthoDB" id="9805462at2"/>
<dbReference type="HAMAP" id="MF_00023">
    <property type="entry name" value="SmpB"/>
    <property type="match status" value="1"/>
</dbReference>
<dbReference type="SUPFAM" id="SSF74982">
    <property type="entry name" value="Small protein B (SmpB)"/>
    <property type="match status" value="1"/>
</dbReference>
<dbReference type="Pfam" id="PF01668">
    <property type="entry name" value="SmpB"/>
    <property type="match status" value="1"/>
</dbReference>
<dbReference type="InterPro" id="IPR023620">
    <property type="entry name" value="SmpB"/>
</dbReference>